<dbReference type="Proteomes" id="UP000800096">
    <property type="component" value="Unassembled WGS sequence"/>
</dbReference>
<keyword evidence="3" id="KW-1185">Reference proteome</keyword>
<name>A0A6A5QM16_AMPQU</name>
<organism evidence="2 3">
    <name type="scientific">Ampelomyces quisqualis</name>
    <name type="common">Powdery mildew agent</name>
    <dbReference type="NCBI Taxonomy" id="50730"/>
    <lineage>
        <taxon>Eukaryota</taxon>
        <taxon>Fungi</taxon>
        <taxon>Dikarya</taxon>
        <taxon>Ascomycota</taxon>
        <taxon>Pezizomycotina</taxon>
        <taxon>Dothideomycetes</taxon>
        <taxon>Pleosporomycetidae</taxon>
        <taxon>Pleosporales</taxon>
        <taxon>Pleosporineae</taxon>
        <taxon>Phaeosphaeriaceae</taxon>
        <taxon>Ampelomyces</taxon>
    </lineage>
</organism>
<proteinExistence type="predicted"/>
<evidence type="ECO:0000313" key="3">
    <source>
        <dbReference type="Proteomes" id="UP000800096"/>
    </source>
</evidence>
<feature type="region of interest" description="Disordered" evidence="1">
    <location>
        <begin position="140"/>
        <end position="187"/>
    </location>
</feature>
<protein>
    <submittedName>
        <fullName evidence="2">Uncharacterized protein</fullName>
    </submittedName>
</protein>
<gene>
    <name evidence="2" type="ORF">BDU57DRAFT_529535</name>
</gene>
<accession>A0A6A5QM16</accession>
<reference evidence="2" key="1">
    <citation type="journal article" date="2020" name="Stud. Mycol.">
        <title>101 Dothideomycetes genomes: a test case for predicting lifestyles and emergence of pathogens.</title>
        <authorList>
            <person name="Haridas S."/>
            <person name="Albert R."/>
            <person name="Binder M."/>
            <person name="Bloem J."/>
            <person name="Labutti K."/>
            <person name="Salamov A."/>
            <person name="Andreopoulos B."/>
            <person name="Baker S."/>
            <person name="Barry K."/>
            <person name="Bills G."/>
            <person name="Bluhm B."/>
            <person name="Cannon C."/>
            <person name="Castanera R."/>
            <person name="Culley D."/>
            <person name="Daum C."/>
            <person name="Ezra D."/>
            <person name="Gonzalez J."/>
            <person name="Henrissat B."/>
            <person name="Kuo A."/>
            <person name="Liang C."/>
            <person name="Lipzen A."/>
            <person name="Lutzoni F."/>
            <person name="Magnuson J."/>
            <person name="Mondo S."/>
            <person name="Nolan M."/>
            <person name="Ohm R."/>
            <person name="Pangilinan J."/>
            <person name="Park H.-J."/>
            <person name="Ramirez L."/>
            <person name="Alfaro M."/>
            <person name="Sun H."/>
            <person name="Tritt A."/>
            <person name="Yoshinaga Y."/>
            <person name="Zwiers L.-H."/>
            <person name="Turgeon B."/>
            <person name="Goodwin S."/>
            <person name="Spatafora J."/>
            <person name="Crous P."/>
            <person name="Grigoriev I."/>
        </authorList>
    </citation>
    <scope>NUCLEOTIDE SEQUENCE</scope>
    <source>
        <strain evidence="2">HMLAC05119</strain>
    </source>
</reference>
<evidence type="ECO:0000313" key="2">
    <source>
        <dbReference type="EMBL" id="KAF1916473.1"/>
    </source>
</evidence>
<dbReference type="AlphaFoldDB" id="A0A6A5QM16"/>
<sequence length="187" mass="20245">MAGNAAKATFSKGIQYGKKIIQVSMPEKFTTDGKYDVQRIYISAKDAFQEKNFLRVIRLTEDAVLSDKLLDTDAKKDAVQTMEFTFVCPGPITAQSTVFANHARDMSHGSPSDKESHSTCCMFNNLNQLVYKGHITDDPEKQQAAKPAGINAPRSRRNSASSGKGKGSKSRQGSMSSANDGGEDGGE</sequence>
<dbReference type="EMBL" id="ML979135">
    <property type="protein sequence ID" value="KAF1916473.1"/>
    <property type="molecule type" value="Genomic_DNA"/>
</dbReference>
<evidence type="ECO:0000256" key="1">
    <source>
        <dbReference type="SAM" id="MobiDB-lite"/>
    </source>
</evidence>